<feature type="compositionally biased region" description="Basic residues" evidence="7">
    <location>
        <begin position="1536"/>
        <end position="1547"/>
    </location>
</feature>
<evidence type="ECO:0000256" key="5">
    <source>
        <dbReference type="ARBA" id="ARBA00023242"/>
    </source>
</evidence>
<dbReference type="Pfam" id="PF04182">
    <property type="entry name" value="B-block_TFIIIC"/>
    <property type="match status" value="1"/>
</dbReference>
<evidence type="ECO:0000313" key="10">
    <source>
        <dbReference type="EMBL" id="KAK0527856.1"/>
    </source>
</evidence>
<feature type="compositionally biased region" description="Basic residues" evidence="7">
    <location>
        <begin position="99"/>
        <end position="123"/>
    </location>
</feature>
<dbReference type="PANTHER" id="PTHR15180">
    <property type="entry name" value="GENERAL TRANSCRIPTION FACTOR 3C POLYPEPTIDE 1"/>
    <property type="match status" value="1"/>
</dbReference>
<name>A0AAN6G937_9BASI</name>
<feature type="compositionally biased region" description="Acidic residues" evidence="7">
    <location>
        <begin position="454"/>
        <end position="470"/>
    </location>
</feature>
<reference evidence="10" key="1">
    <citation type="journal article" date="2023" name="PhytoFront">
        <title>Draft Genome Resources of Seven Strains of Tilletia horrida, Causal Agent of Kernel Smut of Rice.</title>
        <authorList>
            <person name="Khanal S."/>
            <person name="Antony Babu S."/>
            <person name="Zhou X.G."/>
        </authorList>
    </citation>
    <scope>NUCLEOTIDE SEQUENCE</scope>
    <source>
        <strain evidence="10">TX3</strain>
    </source>
</reference>
<evidence type="ECO:0000256" key="1">
    <source>
        <dbReference type="ARBA" id="ARBA00004123"/>
    </source>
</evidence>
<organism evidence="10 11">
    <name type="scientific">Tilletia horrida</name>
    <dbReference type="NCBI Taxonomy" id="155126"/>
    <lineage>
        <taxon>Eukaryota</taxon>
        <taxon>Fungi</taxon>
        <taxon>Dikarya</taxon>
        <taxon>Basidiomycota</taxon>
        <taxon>Ustilaginomycotina</taxon>
        <taxon>Exobasidiomycetes</taxon>
        <taxon>Tilletiales</taxon>
        <taxon>Tilletiaceae</taxon>
        <taxon>Tilletia</taxon>
    </lineage>
</organism>
<dbReference type="GO" id="GO:0005634">
    <property type="term" value="C:nucleus"/>
    <property type="evidence" value="ECO:0007669"/>
    <property type="project" value="UniProtKB-SubCell"/>
</dbReference>
<feature type="compositionally biased region" description="Low complexity" evidence="7">
    <location>
        <begin position="1173"/>
        <end position="1200"/>
    </location>
</feature>
<keyword evidence="4" id="KW-0804">Transcription</keyword>
<evidence type="ECO:0000313" key="11">
    <source>
        <dbReference type="Proteomes" id="UP001176521"/>
    </source>
</evidence>
<dbReference type="InterPro" id="IPR007309">
    <property type="entry name" value="TFIIIC_Bblock-bd"/>
</dbReference>
<evidence type="ECO:0000256" key="3">
    <source>
        <dbReference type="ARBA" id="ARBA00023125"/>
    </source>
</evidence>
<dbReference type="InterPro" id="IPR046488">
    <property type="entry name" value="Sfc3/Tfc3_C"/>
</dbReference>
<dbReference type="PANTHER" id="PTHR15180:SF1">
    <property type="entry name" value="GENERAL TRANSCRIPTION FACTOR 3C POLYPEPTIDE 1"/>
    <property type="match status" value="1"/>
</dbReference>
<feature type="compositionally biased region" description="Acidic residues" evidence="7">
    <location>
        <begin position="490"/>
        <end position="504"/>
    </location>
</feature>
<feature type="compositionally biased region" description="Polar residues" evidence="7">
    <location>
        <begin position="903"/>
        <end position="914"/>
    </location>
</feature>
<comment type="caution">
    <text evidence="10">The sequence shown here is derived from an EMBL/GenBank/DDBJ whole genome shotgun (WGS) entry which is preliminary data.</text>
</comment>
<feature type="compositionally biased region" description="Acidic residues" evidence="7">
    <location>
        <begin position="129"/>
        <end position="153"/>
    </location>
</feature>
<dbReference type="InterPro" id="IPR044210">
    <property type="entry name" value="Tfc3-like"/>
</dbReference>
<feature type="compositionally biased region" description="Polar residues" evidence="7">
    <location>
        <begin position="1131"/>
        <end position="1143"/>
    </location>
</feature>
<feature type="region of interest" description="Disordered" evidence="7">
    <location>
        <begin position="1125"/>
        <end position="1231"/>
    </location>
</feature>
<gene>
    <name evidence="10" type="ORF">OC842_004732</name>
</gene>
<protein>
    <recommendedName>
        <fullName evidence="12">B-block binding subunit of TFIIIC domain-containing protein</fullName>
    </recommendedName>
</protein>
<feature type="region of interest" description="Disordered" evidence="7">
    <location>
        <begin position="94"/>
        <end position="200"/>
    </location>
</feature>
<keyword evidence="11" id="KW-1185">Reference proteome</keyword>
<feature type="coiled-coil region" evidence="6">
    <location>
        <begin position="1423"/>
        <end position="1453"/>
    </location>
</feature>
<feature type="region of interest" description="Disordered" evidence="7">
    <location>
        <begin position="649"/>
        <end position="685"/>
    </location>
</feature>
<accession>A0AAN6G937</accession>
<dbReference type="GO" id="GO:0006384">
    <property type="term" value="P:transcription initiation at RNA polymerase III promoter"/>
    <property type="evidence" value="ECO:0007669"/>
    <property type="project" value="InterPro"/>
</dbReference>
<proteinExistence type="predicted"/>
<feature type="region of interest" description="Disordered" evidence="7">
    <location>
        <begin position="432"/>
        <end position="539"/>
    </location>
</feature>
<evidence type="ECO:0000259" key="9">
    <source>
        <dbReference type="Pfam" id="PF20222"/>
    </source>
</evidence>
<keyword evidence="5" id="KW-0539">Nucleus</keyword>
<feature type="region of interest" description="Disordered" evidence="7">
    <location>
        <begin position="40"/>
        <end position="62"/>
    </location>
</feature>
<evidence type="ECO:0000256" key="2">
    <source>
        <dbReference type="ARBA" id="ARBA00022553"/>
    </source>
</evidence>
<feature type="compositionally biased region" description="Basic residues" evidence="7">
    <location>
        <begin position="180"/>
        <end position="194"/>
    </location>
</feature>
<feature type="region of interest" description="Disordered" evidence="7">
    <location>
        <begin position="2112"/>
        <end position="2143"/>
    </location>
</feature>
<feature type="region of interest" description="Disordered" evidence="7">
    <location>
        <begin position="1060"/>
        <end position="1091"/>
    </location>
</feature>
<feature type="domain" description="Transcription factor tau subunit sfc3/Tfc3 C-terminal" evidence="9">
    <location>
        <begin position="1611"/>
        <end position="1933"/>
    </location>
</feature>
<dbReference type="Proteomes" id="UP001176521">
    <property type="component" value="Unassembled WGS sequence"/>
</dbReference>
<evidence type="ECO:0000259" key="8">
    <source>
        <dbReference type="Pfam" id="PF04182"/>
    </source>
</evidence>
<feature type="compositionally biased region" description="Low complexity" evidence="7">
    <location>
        <begin position="362"/>
        <end position="375"/>
    </location>
</feature>
<feature type="compositionally biased region" description="Acidic residues" evidence="7">
    <location>
        <begin position="165"/>
        <end position="176"/>
    </location>
</feature>
<feature type="compositionally biased region" description="Acidic residues" evidence="7">
    <location>
        <begin position="654"/>
        <end position="663"/>
    </location>
</feature>
<evidence type="ECO:0000256" key="7">
    <source>
        <dbReference type="SAM" id="MobiDB-lite"/>
    </source>
</evidence>
<sequence>MNAVVDAVLGELAIDGDVGSRLPGALNAALRKYHASIEASDARSKKFNNSEPDEDEDEEQAQQNVDQAYCNYVWRLLCQRIPTLRVALAASDPMLTSKTSKKQAGKAKAKTKSKSKSKPKGRCNRGEDMSDDDDDDDDEDDGFDADFIEEDDIQVAREGTIDKGGDDDDEYNEDEDTQRSKGKPTPKPKPKSKAKPATIRVDTNVPGIQLLTFLDPSDWHGLALADLCAKYAPKHVRVICPAEHIQAAIAPGRVHEVYQPIAWTCLQLVARSREKGVPGSVIIEQLDVAGRASFYIIKQLLDLDLVTKFSTRETRLSSTVIVHNKFLHECVYYQRRLQSQLSLAGQSSTTTHARADDASETASIHPSSPPAQSSAHAKDKDKQHVPDEELTLLARQALTLFDSTREPTYHEVWVTPRQANAPGNRVVQRHPFRAPHTTDEQNGTSQDGKAAHDGEDDDDVSETGNYEEEVQERAGPETEEQAQEMANADADADVEAEKEDENEDKAEAKQNEEGQPMAGPSSSPHSHDSADASTALHPGTRAVGPRIVYKSRKIGYYAYPVLPRGTYEQVSIFRREELQRRILYLLSLAPMGAMTKTHLGTRMGVPIGDSKVQRTLFIRDVYSMWNRLGVIEPVTISYFAQYRTRRKRRPDVVPDGEAEGEGEEKERGGEGEGQGQDQDGGDGEVVKDDELYRTATRAQYQCWRITERGREMLRETESVQLPQDAELRRQLKSVTSSVLTNEVTFERLQMEIIRAADADGIIKKDLVEALCADRSFSRYYDRLTHFLDNPEPTPCADLALLTLLDRSAGSAMQDTVRFFTCATLLRRSVREGVNLWTGRRALQPEDIDSAGGSAPGVGVGGWIKLCGEQHWAGMGGNVRQRWDCVALAMLGRKRLSRQRSFMSMSADRSLTMQQEAIPAPSQGRRGRPPKRKAEEKPEEEDAQVQEPLPPTMKRLKNGTLKVLKHPQAAARRKAKLAAEEAARRAAQELRLGIATEATPVAPAVAALPVSTTATTMSGASVSAAAALGGPPPPIGSHAMATAGPSGAPILPVSTGLPQMPYPQAPSSVPPALQVQPASSTPAPPPPAPFMSVQSFSGPSVLAAQPPAFAPQMVVNAQTESAPAETLAVPASQVTTAPRSSMSAASGEPTPAAAEEDSRRKSTKRVRIELAHESAPASSSDAAAAAAGAASTSGSSSQAQDRGTSAPATRVEAEPSVAVKAGSRRPGTKPKLPPRLSLWELRREAAIVNCLREYTHGCVRDDEFRGMFAEYIAPLPAETHGQLKPLGQYFRMRHDIVRRSEQLDMAYVSVPDPETGRPGQVAVIYLTSLNPDELQRALRRLQEGESEEEEEMMVQGDAATAGDGGDAGAEVSTDGTAVQRISRKRWQTSPWAHKVSVIEAPDSELTIRTSSRRECEPRHVRVKHRLERARLRAERRAMRELKRQERETKRERKDYWNSTWERISAVHTFTDHQRAWLQWSIGAAAHRYVFQLASGKHMNVEQLMRKRIEHALSTPDDQLVQPPKQQRRSRAEVAKVPIKKRTSRRKKGRDAGGIQSKTRERRSLDAQLFQGDSSTAAYHEALAQQGGKLKRRSRHAHPRQFELDELTRDVGVILTCRDRERENGRTNWAAVRQIGVENIMVFKKRWLHLKSFPAEDAYLRKLEMAWWELWHKERGSERLPDHDPAHPTDFDLRAHLDFFRQNIDKNKVTSMSMPIDNERMASTLPLSEWVDEEGRPARLYDDLYVLEATCVQGNRLKSLLGWPFALGLPTVLDDKLGVGPSLGPEPEPGPEAGRGEVEAVSERALGLALATVKVLLHSRDEPYSARIVPFLAHQVGREPISAALEYLLSKSIIRPAHSEGRLLPVLNFDFSQEYLSALDGLGPTYPGEDFVRQARDVIDKLNAGSSVKIDAGSEGEDVGALLQLVSEGKIELEMDSTELLNMQSELPITEVNARDVVDVDVGVTISPALCAHTTLDAESLPVAKLKWDDLVPAWTYWLGRQEGGANEEIEAREQELLRETGRPHLQLLHLLQIVKRAGEEGLPKAELLKEMAQRCSTADLCEGVRLATGSARPVLFWAGYDTARLVSSRFARAWALPCPKIVAVQPFEELEELEREQGAEEVGGEDAGSPDGGAAQVEDDDEEDGAIEGLEKEKQAPAHELVLPVPKGVECDPGRFFVPRAWSDQMGAVRAERRKACFNALLTDCKYRPGNNLAQLRHLFHLPLDRLDVLDLVRLMLRAGLVEARFGEGWRGEEALLLAPTDAEVVLVPLGKVWWEEEEGEGEAG</sequence>
<feature type="domain" description="B-block binding subunit of TFIIIC" evidence="8">
    <location>
        <begin position="260"/>
        <end position="328"/>
    </location>
</feature>
<feature type="region of interest" description="Disordered" evidence="7">
    <location>
        <begin position="348"/>
        <end position="384"/>
    </location>
</feature>
<dbReference type="GO" id="GO:0003677">
    <property type="term" value="F:DNA binding"/>
    <property type="evidence" value="ECO:0007669"/>
    <property type="project" value="UniProtKB-KW"/>
</dbReference>
<dbReference type="Pfam" id="PF20222">
    <property type="entry name" value="DUF6581"/>
    <property type="match status" value="1"/>
</dbReference>
<evidence type="ECO:0008006" key="12">
    <source>
        <dbReference type="Google" id="ProtNLM"/>
    </source>
</evidence>
<dbReference type="GO" id="GO:0000127">
    <property type="term" value="C:transcription factor TFIIIC complex"/>
    <property type="evidence" value="ECO:0007669"/>
    <property type="project" value="InterPro"/>
</dbReference>
<feature type="compositionally biased region" description="Basic and acidic residues" evidence="7">
    <location>
        <begin position="1155"/>
        <end position="1171"/>
    </location>
</feature>
<evidence type="ECO:0000256" key="4">
    <source>
        <dbReference type="ARBA" id="ARBA00023163"/>
    </source>
</evidence>
<feature type="region of interest" description="Disordered" evidence="7">
    <location>
        <begin position="1512"/>
        <end position="1563"/>
    </location>
</feature>
<dbReference type="EMBL" id="JAPDMQ010000294">
    <property type="protein sequence ID" value="KAK0527856.1"/>
    <property type="molecule type" value="Genomic_DNA"/>
</dbReference>
<comment type="subcellular location">
    <subcellularLocation>
        <location evidence="1">Nucleus</location>
    </subcellularLocation>
</comment>
<keyword evidence="6" id="KW-0175">Coiled coil</keyword>
<feature type="region of interest" description="Disordered" evidence="7">
    <location>
        <begin position="903"/>
        <end position="955"/>
    </location>
</feature>
<feature type="compositionally biased region" description="Acidic residues" evidence="7">
    <location>
        <begin position="51"/>
        <end position="60"/>
    </location>
</feature>
<keyword evidence="2" id="KW-0597">Phosphoprotein</keyword>
<evidence type="ECO:0000256" key="6">
    <source>
        <dbReference type="SAM" id="Coils"/>
    </source>
</evidence>
<keyword evidence="3" id="KW-0238">DNA-binding</keyword>
<dbReference type="GO" id="GO:0042791">
    <property type="term" value="P:5S class rRNA transcription by RNA polymerase III"/>
    <property type="evidence" value="ECO:0007669"/>
    <property type="project" value="TreeGrafter"/>
</dbReference>